<feature type="domain" description="Gfo/Idh/MocA-like oxidoreductase N-terminal" evidence="1">
    <location>
        <begin position="6"/>
        <end position="118"/>
    </location>
</feature>
<proteinExistence type="predicted"/>
<accession>A0ABQ3JCR6</accession>
<dbReference type="Proteomes" id="UP000605897">
    <property type="component" value="Unassembled WGS sequence"/>
</dbReference>
<dbReference type="InterPro" id="IPR000683">
    <property type="entry name" value="Gfo/Idh/MocA-like_OxRdtase_N"/>
</dbReference>
<dbReference type="Gene3D" id="3.40.50.720">
    <property type="entry name" value="NAD(P)-binding Rossmann-like Domain"/>
    <property type="match status" value="1"/>
</dbReference>
<dbReference type="PANTHER" id="PTHR43249">
    <property type="entry name" value="UDP-N-ACETYL-2-AMINO-2-DEOXY-D-GLUCURONATE OXIDASE"/>
    <property type="match status" value="1"/>
</dbReference>
<dbReference type="Pfam" id="PF01408">
    <property type="entry name" value="GFO_IDH_MocA"/>
    <property type="match status" value="1"/>
</dbReference>
<evidence type="ECO:0000313" key="4">
    <source>
        <dbReference type="Proteomes" id="UP000605897"/>
    </source>
</evidence>
<keyword evidence="4" id="KW-1185">Reference proteome</keyword>
<evidence type="ECO:0000259" key="2">
    <source>
        <dbReference type="Pfam" id="PF22725"/>
    </source>
</evidence>
<dbReference type="Pfam" id="PF22725">
    <property type="entry name" value="GFO_IDH_MocA_C3"/>
    <property type="match status" value="1"/>
</dbReference>
<name>A0ABQ3JCR6_9PSEU</name>
<dbReference type="SUPFAM" id="SSF51735">
    <property type="entry name" value="NAD(P)-binding Rossmann-fold domains"/>
    <property type="match status" value="1"/>
</dbReference>
<evidence type="ECO:0000313" key="3">
    <source>
        <dbReference type="EMBL" id="GHF19650.1"/>
    </source>
</evidence>
<dbReference type="InterPro" id="IPR036291">
    <property type="entry name" value="NAD(P)-bd_dom_sf"/>
</dbReference>
<protein>
    <recommendedName>
        <fullName evidence="5">Oxidoreductase</fullName>
    </recommendedName>
</protein>
<gene>
    <name evidence="3" type="ORF">GCM10017786_62000</name>
</gene>
<dbReference type="RefSeq" id="WP_229874817.1">
    <property type="nucleotide sequence ID" value="NZ_BNAU01000008.1"/>
</dbReference>
<organism evidence="3 4">
    <name type="scientific">Amycolatopsis deserti</name>
    <dbReference type="NCBI Taxonomy" id="185696"/>
    <lineage>
        <taxon>Bacteria</taxon>
        <taxon>Bacillati</taxon>
        <taxon>Actinomycetota</taxon>
        <taxon>Actinomycetes</taxon>
        <taxon>Pseudonocardiales</taxon>
        <taxon>Pseudonocardiaceae</taxon>
        <taxon>Amycolatopsis</taxon>
    </lineage>
</organism>
<dbReference type="PANTHER" id="PTHR43249:SF1">
    <property type="entry name" value="D-GLUCOSIDE 3-DEHYDROGENASE"/>
    <property type="match status" value="1"/>
</dbReference>
<evidence type="ECO:0000259" key="1">
    <source>
        <dbReference type="Pfam" id="PF01408"/>
    </source>
</evidence>
<sequence>MVTRCRIGFVGAGGVAARHARMLAGFDDVELAAVTDLDPDRARAFGPRAVPGVPELIDCGIDAAYVCVPPMAHGPAEEALAEAGIPMFVEKPIALDTGVADRVAAALDRAGVLASVGHHWRYSAAVEGAREVLDGHPVRLAIGAWLDKVPPVPWWVRRDSSGGQVIEQAIHVLDLARLLAGEVTEVHAVADGAPPSAPDADVDGATVATLRFAGGAVGTLVATCLLGWKHRAGLEVFADGLALSVAEDVLEVRDGDGAQVRRVDPDDAKRAADRDFVDAVLGRTAGVRTSYAEAVRTLRLAHAIARSATRGIPVRLDG</sequence>
<feature type="domain" description="GFO/IDH/MocA-like oxidoreductase" evidence="2">
    <location>
        <begin position="145"/>
        <end position="237"/>
    </location>
</feature>
<reference evidence="4" key="1">
    <citation type="journal article" date="2019" name="Int. J. Syst. Evol. Microbiol.">
        <title>The Global Catalogue of Microorganisms (GCM) 10K type strain sequencing project: providing services to taxonomists for standard genome sequencing and annotation.</title>
        <authorList>
            <consortium name="The Broad Institute Genomics Platform"/>
            <consortium name="The Broad Institute Genome Sequencing Center for Infectious Disease"/>
            <person name="Wu L."/>
            <person name="Ma J."/>
        </authorList>
    </citation>
    <scope>NUCLEOTIDE SEQUENCE [LARGE SCALE GENOMIC DNA]</scope>
    <source>
        <strain evidence="4">CGMCC 4.7677</strain>
    </source>
</reference>
<comment type="caution">
    <text evidence="3">The sequence shown here is derived from an EMBL/GenBank/DDBJ whole genome shotgun (WGS) entry which is preliminary data.</text>
</comment>
<dbReference type="Gene3D" id="3.30.360.10">
    <property type="entry name" value="Dihydrodipicolinate Reductase, domain 2"/>
    <property type="match status" value="1"/>
</dbReference>
<dbReference type="EMBL" id="BNAU01000008">
    <property type="protein sequence ID" value="GHF19650.1"/>
    <property type="molecule type" value="Genomic_DNA"/>
</dbReference>
<evidence type="ECO:0008006" key="5">
    <source>
        <dbReference type="Google" id="ProtNLM"/>
    </source>
</evidence>
<dbReference type="InterPro" id="IPR055170">
    <property type="entry name" value="GFO_IDH_MocA-like_dom"/>
</dbReference>
<dbReference type="InterPro" id="IPR052515">
    <property type="entry name" value="Gfo/Idh/MocA_Oxidoreductase"/>
</dbReference>
<dbReference type="SUPFAM" id="SSF55347">
    <property type="entry name" value="Glyceraldehyde-3-phosphate dehydrogenase-like, C-terminal domain"/>
    <property type="match status" value="1"/>
</dbReference>